<sequence>LRCSAASEGLVLEKRAATALSERTAEAATGGAMRAGMVVAKVMTGIGTTTQDTIFGAVDGARAMATKALRRAKASRAILARARMPETAPRTWKAKAAKVPRPVL</sequence>
<gene>
    <name evidence="1" type="ORF">SPIL2461_LOCUS11090</name>
</gene>
<dbReference type="EMBL" id="CAJNIZ010021490">
    <property type="protein sequence ID" value="CAE7452405.1"/>
    <property type="molecule type" value="Genomic_DNA"/>
</dbReference>
<name>A0A812RSY6_SYMPI</name>
<feature type="non-terminal residue" evidence="1">
    <location>
        <position position="104"/>
    </location>
</feature>
<accession>A0A812RSY6</accession>
<evidence type="ECO:0000313" key="1">
    <source>
        <dbReference type="EMBL" id="CAE7452405.1"/>
    </source>
</evidence>
<protein>
    <submittedName>
        <fullName evidence="1">Uncharacterized protein</fullName>
    </submittedName>
</protein>
<dbReference type="AlphaFoldDB" id="A0A812RSY6"/>
<feature type="non-terminal residue" evidence="1">
    <location>
        <position position="1"/>
    </location>
</feature>
<evidence type="ECO:0000313" key="2">
    <source>
        <dbReference type="Proteomes" id="UP000649617"/>
    </source>
</evidence>
<comment type="caution">
    <text evidence="1">The sequence shown here is derived from an EMBL/GenBank/DDBJ whole genome shotgun (WGS) entry which is preliminary data.</text>
</comment>
<reference evidence="1" key="1">
    <citation type="submission" date="2021-02" db="EMBL/GenBank/DDBJ databases">
        <authorList>
            <person name="Dougan E. K."/>
            <person name="Rhodes N."/>
            <person name="Thang M."/>
            <person name="Chan C."/>
        </authorList>
    </citation>
    <scope>NUCLEOTIDE SEQUENCE</scope>
</reference>
<organism evidence="1 2">
    <name type="scientific">Symbiodinium pilosum</name>
    <name type="common">Dinoflagellate</name>
    <dbReference type="NCBI Taxonomy" id="2952"/>
    <lineage>
        <taxon>Eukaryota</taxon>
        <taxon>Sar</taxon>
        <taxon>Alveolata</taxon>
        <taxon>Dinophyceae</taxon>
        <taxon>Suessiales</taxon>
        <taxon>Symbiodiniaceae</taxon>
        <taxon>Symbiodinium</taxon>
    </lineage>
</organism>
<dbReference type="Proteomes" id="UP000649617">
    <property type="component" value="Unassembled WGS sequence"/>
</dbReference>
<proteinExistence type="predicted"/>
<keyword evidence="2" id="KW-1185">Reference proteome</keyword>